<keyword evidence="1" id="KW-0378">Hydrolase</keyword>
<dbReference type="InterPro" id="IPR011697">
    <property type="entry name" value="Peptidase_C26"/>
</dbReference>
<protein>
    <submittedName>
        <fullName evidence="1">Gamma-glutamyl-gamma-aminobutyrate hydrolase family protein</fullName>
    </submittedName>
</protein>
<evidence type="ECO:0000313" key="1">
    <source>
        <dbReference type="EMBL" id="TWO70558.1"/>
    </source>
</evidence>
<dbReference type="Pfam" id="PF07722">
    <property type="entry name" value="Peptidase_C26"/>
    <property type="match status" value="1"/>
</dbReference>
<dbReference type="Proteomes" id="UP000318199">
    <property type="component" value="Unassembled WGS sequence"/>
</dbReference>
<gene>
    <name evidence="1" type="ORF">FN976_13410</name>
</gene>
<organism evidence="1 2">
    <name type="scientific">Caenimonas sedimenti</name>
    <dbReference type="NCBI Taxonomy" id="2596921"/>
    <lineage>
        <taxon>Bacteria</taxon>
        <taxon>Pseudomonadati</taxon>
        <taxon>Pseudomonadota</taxon>
        <taxon>Betaproteobacteria</taxon>
        <taxon>Burkholderiales</taxon>
        <taxon>Comamonadaceae</taxon>
        <taxon>Caenimonas</taxon>
    </lineage>
</organism>
<comment type="caution">
    <text evidence="1">The sequence shown here is derived from an EMBL/GenBank/DDBJ whole genome shotgun (WGS) entry which is preliminary data.</text>
</comment>
<dbReference type="GO" id="GO:0005829">
    <property type="term" value="C:cytosol"/>
    <property type="evidence" value="ECO:0007669"/>
    <property type="project" value="TreeGrafter"/>
</dbReference>
<dbReference type="OrthoDB" id="8889541at2"/>
<dbReference type="GO" id="GO:0033969">
    <property type="term" value="F:gamma-glutamyl-gamma-aminobutyrate hydrolase activity"/>
    <property type="evidence" value="ECO:0007669"/>
    <property type="project" value="TreeGrafter"/>
</dbReference>
<sequence>MAPRAAPLLRQHAARLCPGLSRPLRGPGPVMNPVPVPCVWVVASHRELGNPDGNPQCYTVMDEAGSRTLVNMGMQPVCYPRVPDERLEAVLAHVDGVLLGGSDTNVHPRLFAEAPAAPDLQYDAERDRLAPALIRLAIRHRVPVIAFCRGSHDFNVCMGGSLHQSLRQRAGGVQHWEEEGESLDEQYAERHDVSCAPGGELERLTGLSRFPASSLHSQGVKVLGHGLVAEAHADDGLVEAFRWHDPSLFAWGFQFHPEWGWRWHPAYGRIMDTFAQACWARLAQRGGAQRAERIAAATSAKPAPRSPSLM</sequence>
<proteinExistence type="predicted"/>
<dbReference type="InterPro" id="IPR029062">
    <property type="entry name" value="Class_I_gatase-like"/>
</dbReference>
<dbReference type="InterPro" id="IPR044668">
    <property type="entry name" value="PuuD-like"/>
</dbReference>
<keyword evidence="2" id="KW-1185">Reference proteome</keyword>
<dbReference type="Gene3D" id="3.40.50.880">
    <property type="match status" value="1"/>
</dbReference>
<name>A0A562ZQF9_9BURK</name>
<evidence type="ECO:0000313" key="2">
    <source>
        <dbReference type="Proteomes" id="UP000318199"/>
    </source>
</evidence>
<dbReference type="PANTHER" id="PTHR43235">
    <property type="entry name" value="GLUTAMINE AMIDOTRANSFERASE PB2B2.05-RELATED"/>
    <property type="match status" value="1"/>
</dbReference>
<dbReference type="PANTHER" id="PTHR43235:SF1">
    <property type="entry name" value="GLUTAMINE AMIDOTRANSFERASE PB2B2.05-RELATED"/>
    <property type="match status" value="1"/>
</dbReference>
<dbReference type="EMBL" id="VOBQ01000011">
    <property type="protein sequence ID" value="TWO70558.1"/>
    <property type="molecule type" value="Genomic_DNA"/>
</dbReference>
<dbReference type="GO" id="GO:0006598">
    <property type="term" value="P:polyamine catabolic process"/>
    <property type="evidence" value="ECO:0007669"/>
    <property type="project" value="TreeGrafter"/>
</dbReference>
<dbReference type="AlphaFoldDB" id="A0A562ZQF9"/>
<dbReference type="SUPFAM" id="SSF52317">
    <property type="entry name" value="Class I glutamine amidotransferase-like"/>
    <property type="match status" value="1"/>
</dbReference>
<reference evidence="1 2" key="1">
    <citation type="submission" date="2019-07" db="EMBL/GenBank/DDBJ databases">
        <title>Caenimonas sedimenti sp. nov., isolated from activated sludge.</title>
        <authorList>
            <person name="Xu J."/>
        </authorList>
    </citation>
    <scope>NUCLEOTIDE SEQUENCE [LARGE SCALE GENOMIC DNA]</scope>
    <source>
        <strain evidence="1 2">HX-9-20</strain>
    </source>
</reference>
<accession>A0A562ZQF9</accession>